<feature type="binding site" evidence="6">
    <location>
        <position position="148"/>
    </location>
    <ligand>
        <name>S-adenosyl-L-methionine</name>
        <dbReference type="ChEBI" id="CHEBI:59789"/>
    </ligand>
</feature>
<keyword evidence="1 6" id="KW-0963">Cytoplasm</keyword>
<comment type="caution">
    <text evidence="7">The sequence shown here is derived from an EMBL/GenBank/DDBJ whole genome shotgun (WGS) entry which is preliminary data.</text>
</comment>
<comment type="subcellular location">
    <subcellularLocation>
        <location evidence="6">Cytoplasm</location>
    </subcellularLocation>
</comment>
<organism evidence="7 8">
    <name type="scientific">Pectinatus haikarae</name>
    <dbReference type="NCBI Taxonomy" id="349096"/>
    <lineage>
        <taxon>Bacteria</taxon>
        <taxon>Bacillati</taxon>
        <taxon>Bacillota</taxon>
        <taxon>Negativicutes</taxon>
        <taxon>Selenomonadales</taxon>
        <taxon>Selenomonadaceae</taxon>
        <taxon>Pectinatus</taxon>
    </lineage>
</organism>
<reference evidence="7 8" key="1">
    <citation type="submission" date="2023-07" db="EMBL/GenBank/DDBJ databases">
        <title>Genomic Encyclopedia of Type Strains, Phase IV (KMG-IV): sequencing the most valuable type-strain genomes for metagenomic binning, comparative biology and taxonomic classification.</title>
        <authorList>
            <person name="Goeker M."/>
        </authorList>
    </citation>
    <scope>NUCLEOTIDE SEQUENCE [LARGE SCALE GENOMIC DNA]</scope>
    <source>
        <strain evidence="7 8">DSM 16980</strain>
    </source>
</reference>
<evidence type="ECO:0000256" key="5">
    <source>
        <dbReference type="ARBA" id="ARBA00022691"/>
    </source>
</evidence>
<dbReference type="Pfam" id="PF02527">
    <property type="entry name" value="GidB"/>
    <property type="match status" value="1"/>
</dbReference>
<protein>
    <recommendedName>
        <fullName evidence="6">Ribosomal RNA small subunit methyltransferase G</fullName>
        <ecNumber evidence="6">2.1.1.-</ecNumber>
    </recommendedName>
    <alternativeName>
        <fullName evidence="6">16S rRNA 7-methylguanosine methyltransferase</fullName>
        <shortName evidence="6">16S rRNA m7G methyltransferase</shortName>
    </alternativeName>
</protein>
<feature type="binding site" evidence="6">
    <location>
        <position position="83"/>
    </location>
    <ligand>
        <name>S-adenosyl-L-methionine</name>
        <dbReference type="ChEBI" id="CHEBI:59789"/>
    </ligand>
</feature>
<keyword evidence="2 6" id="KW-0698">rRNA processing</keyword>
<comment type="function">
    <text evidence="6">Specifically methylates the N7 position of a guanine in 16S rRNA.</text>
</comment>
<evidence type="ECO:0000313" key="8">
    <source>
        <dbReference type="Proteomes" id="UP001239167"/>
    </source>
</evidence>
<evidence type="ECO:0000256" key="6">
    <source>
        <dbReference type="HAMAP-Rule" id="MF_00074"/>
    </source>
</evidence>
<dbReference type="EMBL" id="JAUSUE010000005">
    <property type="protein sequence ID" value="MDQ0203327.1"/>
    <property type="molecule type" value="Genomic_DNA"/>
</dbReference>
<dbReference type="SUPFAM" id="SSF53335">
    <property type="entry name" value="S-adenosyl-L-methionine-dependent methyltransferases"/>
    <property type="match status" value="1"/>
</dbReference>
<sequence length="238" mass="27129">MDFYDCLQQRTKEYGIQLSEVQCEKFNIYYKLLVEWNNKINLTAITDPDEVAVKHIIDSLSGWNENFFDPSARIIDVGTGAGFPGIPLKIMYPALRLTLLDSLAKRIKFLQDVADKLHISDIEFVHGRAEEIGRKKNYRESFDIVFSRAVARMPVLCEYTLPLVKRDGYFTALKGKQYKEEICEAENAIKILGGSLAEVKPVKLPGLNDVRAVVYVLKTDKTPDVYPRKSGSPERKHL</sequence>
<dbReference type="EC" id="2.1.1.-" evidence="6"/>
<dbReference type="HAMAP" id="MF_00074">
    <property type="entry name" value="16SrRNA_methyltr_G"/>
    <property type="match status" value="1"/>
</dbReference>
<dbReference type="GO" id="GO:0032259">
    <property type="term" value="P:methylation"/>
    <property type="evidence" value="ECO:0007669"/>
    <property type="project" value="UniProtKB-KW"/>
</dbReference>
<dbReference type="PANTHER" id="PTHR31760">
    <property type="entry name" value="S-ADENOSYL-L-METHIONINE-DEPENDENT METHYLTRANSFERASES SUPERFAMILY PROTEIN"/>
    <property type="match status" value="1"/>
</dbReference>
<feature type="binding site" evidence="6">
    <location>
        <position position="78"/>
    </location>
    <ligand>
        <name>S-adenosyl-L-methionine</name>
        <dbReference type="ChEBI" id="CHEBI:59789"/>
    </ligand>
</feature>
<comment type="caution">
    <text evidence="6">Lacks conserved residue(s) required for the propagation of feature annotation.</text>
</comment>
<feature type="binding site" evidence="6">
    <location>
        <begin position="129"/>
        <end position="130"/>
    </location>
    <ligand>
        <name>S-adenosyl-L-methionine</name>
        <dbReference type="ChEBI" id="CHEBI:59789"/>
    </ligand>
</feature>
<proteinExistence type="inferred from homology"/>
<evidence type="ECO:0000256" key="1">
    <source>
        <dbReference type="ARBA" id="ARBA00022490"/>
    </source>
</evidence>
<dbReference type="Gene3D" id="3.40.50.150">
    <property type="entry name" value="Vaccinia Virus protein VP39"/>
    <property type="match status" value="1"/>
</dbReference>
<comment type="similarity">
    <text evidence="6">Belongs to the methyltransferase superfamily. RNA methyltransferase RsmG family.</text>
</comment>
<dbReference type="InterPro" id="IPR003682">
    <property type="entry name" value="rRNA_ssu_MeTfrase_G"/>
</dbReference>
<evidence type="ECO:0000313" key="7">
    <source>
        <dbReference type="EMBL" id="MDQ0203327.1"/>
    </source>
</evidence>
<gene>
    <name evidence="6" type="primary">rsmG</name>
    <name evidence="7" type="ORF">J2S01_001043</name>
</gene>
<dbReference type="CDD" id="cd02440">
    <property type="entry name" value="AdoMet_MTases"/>
    <property type="match status" value="1"/>
</dbReference>
<keyword evidence="5 6" id="KW-0949">S-adenosyl-L-methionine</keyword>
<dbReference type="Proteomes" id="UP001239167">
    <property type="component" value="Unassembled WGS sequence"/>
</dbReference>
<keyword evidence="3 6" id="KW-0489">Methyltransferase</keyword>
<dbReference type="RefSeq" id="WP_307223351.1">
    <property type="nucleotide sequence ID" value="NZ_CP116940.1"/>
</dbReference>
<dbReference type="InterPro" id="IPR029063">
    <property type="entry name" value="SAM-dependent_MTases_sf"/>
</dbReference>
<accession>A0ABT9Y672</accession>
<keyword evidence="8" id="KW-1185">Reference proteome</keyword>
<evidence type="ECO:0000256" key="2">
    <source>
        <dbReference type="ARBA" id="ARBA00022552"/>
    </source>
</evidence>
<dbReference type="GO" id="GO:0008168">
    <property type="term" value="F:methyltransferase activity"/>
    <property type="evidence" value="ECO:0007669"/>
    <property type="project" value="UniProtKB-KW"/>
</dbReference>
<keyword evidence="4 6" id="KW-0808">Transferase</keyword>
<evidence type="ECO:0000256" key="3">
    <source>
        <dbReference type="ARBA" id="ARBA00022603"/>
    </source>
</evidence>
<evidence type="ECO:0000256" key="4">
    <source>
        <dbReference type="ARBA" id="ARBA00022679"/>
    </source>
</evidence>
<dbReference type="PIRSF" id="PIRSF003078">
    <property type="entry name" value="GidB"/>
    <property type="match status" value="1"/>
</dbReference>
<dbReference type="PANTHER" id="PTHR31760:SF0">
    <property type="entry name" value="S-ADENOSYL-L-METHIONINE-DEPENDENT METHYLTRANSFERASES SUPERFAMILY PROTEIN"/>
    <property type="match status" value="1"/>
</dbReference>
<dbReference type="NCBIfam" id="TIGR00138">
    <property type="entry name" value="rsmG_gidB"/>
    <property type="match status" value="1"/>
</dbReference>
<name>A0ABT9Y672_9FIRM</name>